<feature type="region of interest" description="Disordered" evidence="1">
    <location>
        <begin position="44"/>
        <end position="69"/>
    </location>
</feature>
<sequence length="106" mass="11537">MGFLAQVCSLFSPTQFSPRFIWDLKLCSFVVVVRSAPTGVFATGRSHLSPSNRQSGLRPRGALGKDAGRVDQSCRRPVGLCWGRGPPLLLGPSWPFGFKEAGSRYP</sequence>
<name>A0AAX4IQX2_9PEZI</name>
<protein>
    <submittedName>
        <fullName evidence="2">Uncharacterized protein</fullName>
    </submittedName>
</protein>
<dbReference type="RefSeq" id="XP_062782810.1">
    <property type="nucleotide sequence ID" value="XM_062926759.1"/>
</dbReference>
<accession>A0AAX4IQX2</accession>
<organism evidence="2 3">
    <name type="scientific">Colletotrichum destructivum</name>
    <dbReference type="NCBI Taxonomy" id="34406"/>
    <lineage>
        <taxon>Eukaryota</taxon>
        <taxon>Fungi</taxon>
        <taxon>Dikarya</taxon>
        <taxon>Ascomycota</taxon>
        <taxon>Pezizomycotina</taxon>
        <taxon>Sordariomycetes</taxon>
        <taxon>Hypocreomycetidae</taxon>
        <taxon>Glomerellales</taxon>
        <taxon>Glomerellaceae</taxon>
        <taxon>Colletotrichum</taxon>
        <taxon>Colletotrichum destructivum species complex</taxon>
    </lineage>
</organism>
<evidence type="ECO:0000313" key="3">
    <source>
        <dbReference type="Proteomes" id="UP001322277"/>
    </source>
</evidence>
<gene>
    <name evidence="2" type="ORF">CDEST_10603</name>
</gene>
<evidence type="ECO:0000256" key="1">
    <source>
        <dbReference type="SAM" id="MobiDB-lite"/>
    </source>
</evidence>
<proteinExistence type="predicted"/>
<dbReference type="AlphaFoldDB" id="A0AAX4IQX2"/>
<reference evidence="3" key="1">
    <citation type="journal article" date="2023" name="bioRxiv">
        <title>Complete genome of the Medicago anthracnose fungus, Colletotrichum destructivum, reveals a mini-chromosome-like region within a core chromosome.</title>
        <authorList>
            <person name="Lapalu N."/>
            <person name="Simon A."/>
            <person name="Lu A."/>
            <person name="Plaumann P.-L."/>
            <person name="Amselem J."/>
            <person name="Pigne S."/>
            <person name="Auger A."/>
            <person name="Koch C."/>
            <person name="Dallery J.-F."/>
            <person name="O'Connell R.J."/>
        </authorList>
    </citation>
    <scope>NUCLEOTIDE SEQUENCE [LARGE SCALE GENOMIC DNA]</scope>
    <source>
        <strain evidence="3">CBS 520.97</strain>
    </source>
</reference>
<dbReference type="Proteomes" id="UP001322277">
    <property type="component" value="Chromosome 7"/>
</dbReference>
<dbReference type="EMBL" id="CP137311">
    <property type="protein sequence ID" value="WQF85589.1"/>
    <property type="molecule type" value="Genomic_DNA"/>
</dbReference>
<evidence type="ECO:0000313" key="2">
    <source>
        <dbReference type="EMBL" id="WQF85589.1"/>
    </source>
</evidence>
<keyword evidence="3" id="KW-1185">Reference proteome</keyword>
<feature type="compositionally biased region" description="Polar residues" evidence="1">
    <location>
        <begin position="46"/>
        <end position="55"/>
    </location>
</feature>
<dbReference type="GeneID" id="87947103"/>
<dbReference type="KEGG" id="cdet:87947103"/>